<name>A0ABD2JA99_9BILA</name>
<feature type="signal peptide" evidence="2">
    <location>
        <begin position="1"/>
        <end position="19"/>
    </location>
</feature>
<comment type="caution">
    <text evidence="3">The sequence shown here is derived from an EMBL/GenBank/DDBJ whole genome shotgun (WGS) entry which is preliminary data.</text>
</comment>
<reference evidence="3 4" key="1">
    <citation type="submission" date="2024-10" db="EMBL/GenBank/DDBJ databases">
        <authorList>
            <person name="Kim D."/>
        </authorList>
    </citation>
    <scope>NUCLEOTIDE SEQUENCE [LARGE SCALE GENOMIC DNA]</scope>
    <source>
        <strain evidence="3">BH-2024</strain>
    </source>
</reference>
<feature type="compositionally biased region" description="Acidic residues" evidence="1">
    <location>
        <begin position="125"/>
        <end position="134"/>
    </location>
</feature>
<evidence type="ECO:0000313" key="4">
    <source>
        <dbReference type="Proteomes" id="UP001620626"/>
    </source>
</evidence>
<feature type="chain" id="PRO_5044822882" evidence="2">
    <location>
        <begin position="20"/>
        <end position="188"/>
    </location>
</feature>
<organism evidence="3 4">
    <name type="scientific">Heterodera trifolii</name>
    <dbReference type="NCBI Taxonomy" id="157864"/>
    <lineage>
        <taxon>Eukaryota</taxon>
        <taxon>Metazoa</taxon>
        <taxon>Ecdysozoa</taxon>
        <taxon>Nematoda</taxon>
        <taxon>Chromadorea</taxon>
        <taxon>Rhabditida</taxon>
        <taxon>Tylenchina</taxon>
        <taxon>Tylenchomorpha</taxon>
        <taxon>Tylenchoidea</taxon>
        <taxon>Heteroderidae</taxon>
        <taxon>Heteroderinae</taxon>
        <taxon>Heterodera</taxon>
    </lineage>
</organism>
<keyword evidence="4" id="KW-1185">Reference proteome</keyword>
<gene>
    <name evidence="3" type="ORF">niasHT_024939</name>
</gene>
<sequence length="188" mass="20522">MLAFAFLILFTSSSASVSALQLNSFPKVTTIQMSQHTKSTAIGTNKKYNKKTLLAVNSADETTAYGSKVHKLNEQIAKMVNDGIKVGMRLAAFQRKSKSIEHSKSDEFNEGKSDEMANYDKGIEGEEYGSEQSEEYGKSGERRWSSGGEASRAKATEAGRLVDILSPRFMSLTATASQGERCPICKNS</sequence>
<proteinExistence type="predicted"/>
<feature type="region of interest" description="Disordered" evidence="1">
    <location>
        <begin position="124"/>
        <end position="155"/>
    </location>
</feature>
<accession>A0ABD2JA99</accession>
<dbReference type="Proteomes" id="UP001620626">
    <property type="component" value="Unassembled WGS sequence"/>
</dbReference>
<evidence type="ECO:0000256" key="2">
    <source>
        <dbReference type="SAM" id="SignalP"/>
    </source>
</evidence>
<keyword evidence="2" id="KW-0732">Signal</keyword>
<evidence type="ECO:0000256" key="1">
    <source>
        <dbReference type="SAM" id="MobiDB-lite"/>
    </source>
</evidence>
<dbReference type="EMBL" id="JBICBT010001017">
    <property type="protein sequence ID" value="KAL3087546.1"/>
    <property type="molecule type" value="Genomic_DNA"/>
</dbReference>
<feature type="compositionally biased region" description="Basic and acidic residues" evidence="1">
    <location>
        <begin position="135"/>
        <end position="144"/>
    </location>
</feature>
<dbReference type="AlphaFoldDB" id="A0ABD2JA99"/>
<evidence type="ECO:0000313" key="3">
    <source>
        <dbReference type="EMBL" id="KAL3087546.1"/>
    </source>
</evidence>
<protein>
    <submittedName>
        <fullName evidence="3">Uncharacterized protein</fullName>
    </submittedName>
</protein>